<keyword evidence="2" id="KW-1133">Transmembrane helix</keyword>
<evidence type="ECO:0000256" key="1">
    <source>
        <dbReference type="SAM" id="Coils"/>
    </source>
</evidence>
<dbReference type="OrthoDB" id="676548at2"/>
<feature type="coiled-coil region" evidence="1">
    <location>
        <begin position="128"/>
        <end position="176"/>
    </location>
</feature>
<gene>
    <name evidence="3" type="ORF">FPZ43_17425</name>
</gene>
<evidence type="ECO:0000313" key="4">
    <source>
        <dbReference type="Proteomes" id="UP000320042"/>
    </source>
</evidence>
<reference evidence="3 4" key="1">
    <citation type="submission" date="2019-07" db="EMBL/GenBank/DDBJ databases">
        <authorList>
            <person name="Kim J."/>
        </authorList>
    </citation>
    <scope>NUCLEOTIDE SEQUENCE [LARGE SCALE GENOMIC DNA]</scope>
    <source>
        <strain evidence="4">dk17</strain>
    </source>
</reference>
<protein>
    <submittedName>
        <fullName evidence="3">Uncharacterized protein</fullName>
    </submittedName>
</protein>
<keyword evidence="1" id="KW-0175">Coiled coil</keyword>
<name>A0A563U1H1_9SPHI</name>
<feature type="transmembrane region" description="Helical" evidence="2">
    <location>
        <begin position="20"/>
        <end position="44"/>
    </location>
</feature>
<feature type="transmembrane region" description="Helical" evidence="2">
    <location>
        <begin position="65"/>
        <end position="84"/>
    </location>
</feature>
<evidence type="ECO:0000256" key="2">
    <source>
        <dbReference type="SAM" id="Phobius"/>
    </source>
</evidence>
<evidence type="ECO:0000313" key="3">
    <source>
        <dbReference type="EMBL" id="TWR25250.1"/>
    </source>
</evidence>
<sequence length="294" mass="33872">MELPDSVKDVYDEIKDRLTSPFFGSFFIAWLIINWYIPISLIFYDQKELHNDNFRSFREVINSQLDLCRNVIWPLLCAFGYVLISPAIKAAINIYQTQVAVFSDNKITEILKKKSGIAAELKIKDELINLKSEQNSLAQSQIKELNSKLDSQDQEIPRLQSEVDRLQIDVNKLVDQNDINNKINELTTFVGVWIVNFSNSEGPIEETWDISLDGSVHVNNRRNYMIHRIIGHDNNVWLNLGAQGHFNTGYKSHFVFFLTRSNSNTVVWQGVDLLGETVMFQKNVYVLKPVGDNQ</sequence>
<dbReference type="Proteomes" id="UP000320042">
    <property type="component" value="Unassembled WGS sequence"/>
</dbReference>
<proteinExistence type="predicted"/>
<dbReference type="RefSeq" id="WP_146383221.1">
    <property type="nucleotide sequence ID" value="NZ_VOEJ01000009.1"/>
</dbReference>
<comment type="caution">
    <text evidence="3">The sequence shown here is derived from an EMBL/GenBank/DDBJ whole genome shotgun (WGS) entry which is preliminary data.</text>
</comment>
<dbReference type="AlphaFoldDB" id="A0A563U1H1"/>
<accession>A0A563U1H1</accession>
<keyword evidence="2" id="KW-0812">Transmembrane</keyword>
<organism evidence="3 4">
    <name type="scientific">Mucilaginibacter pallidiroseus</name>
    <dbReference type="NCBI Taxonomy" id="2599295"/>
    <lineage>
        <taxon>Bacteria</taxon>
        <taxon>Pseudomonadati</taxon>
        <taxon>Bacteroidota</taxon>
        <taxon>Sphingobacteriia</taxon>
        <taxon>Sphingobacteriales</taxon>
        <taxon>Sphingobacteriaceae</taxon>
        <taxon>Mucilaginibacter</taxon>
    </lineage>
</organism>
<keyword evidence="4" id="KW-1185">Reference proteome</keyword>
<keyword evidence="2" id="KW-0472">Membrane</keyword>
<dbReference type="EMBL" id="VOEJ01000009">
    <property type="protein sequence ID" value="TWR25250.1"/>
    <property type="molecule type" value="Genomic_DNA"/>
</dbReference>